<evidence type="ECO:0000313" key="4">
    <source>
        <dbReference type="EMBL" id="BAZ93827.1"/>
    </source>
</evidence>
<keyword evidence="1" id="KW-0378">Hydrolase</keyword>
<sequence>MNSQPISPQQLERIRPSDLPAPPREALRVVQACTDPAIDNPQLAELIERLPKLSAELLRLSNSSFFALRSQVRSIAHAVSLLGHRNLRNLSLCLAMRDAVAADAMPGFDLEAFWEDALRRGVAARLLAGEVGLDGDEAFTVGLLQDFGLLIGFYLRPDRSHEWICLRPLDPEARLQAERTLFGMTHTQLGQTLARQWALPEELNEVIGLHHAPVLTELEPHVQSLCRLARSADWLAAVYTADDSRGVIHRCRELLHGDWGLESAVTDALLDHINQAMAEAAQALNLPIAHQTGLDEVMRAANLRLAEDNLSFQEMTLELERALDERNHMAHELERELTLAREVQCSLMPRREVPRGRVIGVNHSARRLSGDFYDYFPTRNDQIWFAIADVSGKGMNAALLMAKASSLFHCLGKVLVDPSMLLATLNREIAESAIRGMFVTMVIGIYDVHSGRGKLANAGHLPALQAGPDGAIREFPALAPPLGILPEGRFPAVEFDLTAGELYLFTDGLIEAEVQGAPLELEGLAGLIRRERHLELEQRLHRIMDAVIPASGSPRDDLTLLAVDLTTSE</sequence>
<dbReference type="SMART" id="SM00331">
    <property type="entry name" value="PP2C_SIG"/>
    <property type="match status" value="1"/>
</dbReference>
<feature type="region of interest" description="Disordered" evidence="2">
    <location>
        <begin position="1"/>
        <end position="20"/>
    </location>
</feature>
<dbReference type="Pfam" id="PF07228">
    <property type="entry name" value="SpoIIE"/>
    <property type="match status" value="1"/>
</dbReference>
<dbReference type="GO" id="GO:0016791">
    <property type="term" value="F:phosphatase activity"/>
    <property type="evidence" value="ECO:0007669"/>
    <property type="project" value="TreeGrafter"/>
</dbReference>
<evidence type="ECO:0000313" key="5">
    <source>
        <dbReference type="Proteomes" id="UP000218765"/>
    </source>
</evidence>
<dbReference type="PANTHER" id="PTHR43156:SF2">
    <property type="entry name" value="STAGE II SPORULATION PROTEIN E"/>
    <property type="match status" value="1"/>
</dbReference>
<evidence type="ECO:0000256" key="1">
    <source>
        <dbReference type="ARBA" id="ARBA00022801"/>
    </source>
</evidence>
<dbReference type="Gene3D" id="1.10.3210.10">
    <property type="entry name" value="Hypothetical protein af1432"/>
    <property type="match status" value="1"/>
</dbReference>
<dbReference type="InterPro" id="IPR036457">
    <property type="entry name" value="PPM-type-like_dom_sf"/>
</dbReference>
<proteinExistence type="predicted"/>
<keyword evidence="5" id="KW-1185">Reference proteome</keyword>
<evidence type="ECO:0000259" key="3">
    <source>
        <dbReference type="PROSITE" id="PS51833"/>
    </source>
</evidence>
<dbReference type="EMBL" id="AP018052">
    <property type="protein sequence ID" value="BAZ93827.1"/>
    <property type="molecule type" value="Genomic_DNA"/>
</dbReference>
<feature type="compositionally biased region" description="Polar residues" evidence="2">
    <location>
        <begin position="1"/>
        <end position="10"/>
    </location>
</feature>
<dbReference type="KEGG" id="ttc:FOKN1_1430"/>
<reference evidence="4 5" key="1">
    <citation type="submission" date="2017-05" db="EMBL/GenBank/DDBJ databases">
        <title>Thiocyanate degradation by Thiohalobacter thiocyanaticus FOKN1.</title>
        <authorList>
            <person name="Oshiki M."/>
            <person name="Fukushima T."/>
            <person name="Kawano S."/>
            <person name="Nakagawa J."/>
        </authorList>
    </citation>
    <scope>NUCLEOTIDE SEQUENCE [LARGE SCALE GENOMIC DNA]</scope>
    <source>
        <strain evidence="4 5">FOKN1</strain>
    </source>
</reference>
<feature type="domain" description="HDOD" evidence="3">
    <location>
        <begin position="19"/>
        <end position="213"/>
    </location>
</feature>
<dbReference type="InterPro" id="IPR001932">
    <property type="entry name" value="PPM-type_phosphatase-like_dom"/>
</dbReference>
<gene>
    <name evidence="4" type="ORF">FOKN1_1430</name>
</gene>
<organism evidence="4 5">
    <name type="scientific">Thiohalobacter thiocyanaticus</name>
    <dbReference type="NCBI Taxonomy" id="585455"/>
    <lineage>
        <taxon>Bacteria</taxon>
        <taxon>Pseudomonadati</taxon>
        <taxon>Pseudomonadota</taxon>
        <taxon>Gammaproteobacteria</taxon>
        <taxon>Thiohalobacterales</taxon>
        <taxon>Thiohalobacteraceae</taxon>
        <taxon>Thiohalobacter</taxon>
    </lineage>
</organism>
<dbReference type="PROSITE" id="PS51833">
    <property type="entry name" value="HDOD"/>
    <property type="match status" value="1"/>
</dbReference>
<name>A0A1Z4VQC9_9GAMM</name>
<dbReference type="InterPro" id="IPR052016">
    <property type="entry name" value="Bact_Sigma-Reg"/>
</dbReference>
<dbReference type="AlphaFoldDB" id="A0A1Z4VQC9"/>
<accession>A0A1Z4VQC9</accession>
<dbReference type="SUPFAM" id="SSF109604">
    <property type="entry name" value="HD-domain/PDEase-like"/>
    <property type="match status" value="1"/>
</dbReference>
<protein>
    <submittedName>
        <fullName evidence="4">Serine phosphatase</fullName>
    </submittedName>
</protein>
<dbReference type="PANTHER" id="PTHR43156">
    <property type="entry name" value="STAGE II SPORULATION PROTEIN E-RELATED"/>
    <property type="match status" value="1"/>
</dbReference>
<evidence type="ECO:0000256" key="2">
    <source>
        <dbReference type="SAM" id="MobiDB-lite"/>
    </source>
</evidence>
<dbReference type="OrthoDB" id="9811749at2"/>
<dbReference type="Gene3D" id="3.60.40.10">
    <property type="entry name" value="PPM-type phosphatase domain"/>
    <property type="match status" value="1"/>
</dbReference>
<dbReference type="Proteomes" id="UP000218765">
    <property type="component" value="Chromosome"/>
</dbReference>
<dbReference type="RefSeq" id="WP_096365981.1">
    <property type="nucleotide sequence ID" value="NZ_AP018052.1"/>
</dbReference>
<dbReference type="InterPro" id="IPR013976">
    <property type="entry name" value="HDOD"/>
</dbReference>
<dbReference type="Pfam" id="PF08668">
    <property type="entry name" value="HDOD"/>
    <property type="match status" value="1"/>
</dbReference>